<dbReference type="GO" id="GO:0016055">
    <property type="term" value="P:Wnt signaling pathway"/>
    <property type="evidence" value="ECO:0007669"/>
    <property type="project" value="UniProtKB-KW"/>
</dbReference>
<dbReference type="InterPro" id="IPR019003">
    <property type="entry name" value="AMER"/>
</dbReference>
<feature type="compositionally biased region" description="Polar residues" evidence="7">
    <location>
        <begin position="312"/>
        <end position="322"/>
    </location>
</feature>
<feature type="compositionally biased region" description="Basic and acidic residues" evidence="7">
    <location>
        <begin position="609"/>
        <end position="622"/>
    </location>
</feature>
<feature type="region of interest" description="Disordered" evidence="7">
    <location>
        <begin position="595"/>
        <end position="738"/>
    </location>
</feature>
<comment type="similarity">
    <text evidence="2">Belongs to the Amer family.</text>
</comment>
<feature type="region of interest" description="Disordered" evidence="7">
    <location>
        <begin position="1"/>
        <end position="137"/>
    </location>
</feature>
<dbReference type="GeneTree" id="ENSGT01130000278630"/>
<evidence type="ECO:0000256" key="2">
    <source>
        <dbReference type="ARBA" id="ARBA00007750"/>
    </source>
</evidence>
<reference evidence="8" key="2">
    <citation type="submission" date="2025-09" db="UniProtKB">
        <authorList>
            <consortium name="Ensembl"/>
        </authorList>
    </citation>
    <scope>IDENTIFICATION</scope>
</reference>
<proteinExistence type="inferred from homology"/>
<dbReference type="STRING" id="1676925.ENSPKIP00000001079"/>
<keyword evidence="3" id="KW-1003">Cell membrane</keyword>
<dbReference type="GO" id="GO:0005886">
    <property type="term" value="C:plasma membrane"/>
    <property type="evidence" value="ECO:0007669"/>
    <property type="project" value="UniProtKB-SubCell"/>
</dbReference>
<dbReference type="Ensembl" id="ENSPKIT00000024990.1">
    <property type="protein sequence ID" value="ENSPKIP00000001079.1"/>
    <property type="gene ID" value="ENSPKIG00000019501.1"/>
</dbReference>
<dbReference type="GO" id="GO:0005546">
    <property type="term" value="F:phosphatidylinositol-4,5-bisphosphate binding"/>
    <property type="evidence" value="ECO:0007669"/>
    <property type="project" value="TreeGrafter"/>
</dbReference>
<feature type="compositionally biased region" description="Gly residues" evidence="7">
    <location>
        <begin position="156"/>
        <end position="169"/>
    </location>
</feature>
<feature type="region of interest" description="Disordered" evidence="7">
    <location>
        <begin position="152"/>
        <end position="194"/>
    </location>
</feature>
<dbReference type="Pfam" id="PF09422">
    <property type="entry name" value="AMER"/>
    <property type="match status" value="1"/>
</dbReference>
<organism evidence="8 9">
    <name type="scientific">Paramormyrops kingsleyae</name>
    <dbReference type="NCBI Taxonomy" id="1676925"/>
    <lineage>
        <taxon>Eukaryota</taxon>
        <taxon>Metazoa</taxon>
        <taxon>Chordata</taxon>
        <taxon>Craniata</taxon>
        <taxon>Vertebrata</taxon>
        <taxon>Euteleostomi</taxon>
        <taxon>Actinopterygii</taxon>
        <taxon>Neopterygii</taxon>
        <taxon>Teleostei</taxon>
        <taxon>Osteoglossocephala</taxon>
        <taxon>Osteoglossomorpha</taxon>
        <taxon>Osteoglossiformes</taxon>
        <taxon>Mormyridae</taxon>
        <taxon>Paramormyrops</taxon>
    </lineage>
</organism>
<name>A0A3B3Q5F1_9TELE</name>
<feature type="compositionally biased region" description="Pro residues" evidence="7">
    <location>
        <begin position="124"/>
        <end position="134"/>
    </location>
</feature>
<feature type="region of interest" description="Disordered" evidence="7">
    <location>
        <begin position="288"/>
        <end position="528"/>
    </location>
</feature>
<dbReference type="PANTHER" id="PTHR22237">
    <property type="entry name" value="APC MEMBRANE RECRUITMENT PROTEIN 2-RELATED"/>
    <property type="match status" value="1"/>
</dbReference>
<keyword evidence="9" id="KW-1185">Reference proteome</keyword>
<dbReference type="Proteomes" id="UP000261540">
    <property type="component" value="Unplaced"/>
</dbReference>
<feature type="compositionally biased region" description="Low complexity" evidence="7">
    <location>
        <begin position="352"/>
        <end position="368"/>
    </location>
</feature>
<dbReference type="AlphaFoldDB" id="A0A3B3Q5F1"/>
<evidence type="ECO:0000256" key="5">
    <source>
        <dbReference type="ARBA" id="ARBA00023121"/>
    </source>
</evidence>
<feature type="compositionally biased region" description="Pro residues" evidence="7">
    <location>
        <begin position="405"/>
        <end position="487"/>
    </location>
</feature>
<sequence>RCKEKRETAESDGRKTAERASSGRRGSFRSTTATMDMQWESSEAPGREPQPPGRINKAAFKLFGRRKPTIFSVRGRPEEAKVAGKAPLVRSRTLDGLSEEGAHKDGLESTTLGSEETARAPGEETPPPPAPPRPSISSVASVKSLGFLTLLRGGSRRGGAGPRRGGLRGLLGSVRWPRRAREPEETPTAPPEGLLLASRSNSVEIVKEHATLTPHPAPRALDVTTADTHLQEGRPLSLAASPGSPPTVPCMDLLSSVLADISSLGNFNSAAACTDVIGMGGTSDGGTASLKSGSQLEAGPSSLPTPASSPTIALTASATAKSTPILKPSSAFTPTPTSPPTPALKPAPAPAPTSASTPAHTLTSTSTPAPKPAPAPTPVPTPTLTPTSTPTPAFKPAPTYTPTSTPTPAPKPAPAPTPTPTSTPTPAPKPAPAPTPTPTSTPTPAPKPAPAPSPTPTSTPTPAPKPAPAPTPTPTSTPTLVPKPAPSPFHTVTPIPDSSPAPAPFSTSTTNSVSHPVPVPPHTVTPTPATVCAPTVGLDNTAGLGEAIQFHLDEGDGQTDARMPDLERDGQFLHSPQTPPPDAGSVLYLEKRPQVSKIPVSGGSRAGKPSHDVTPEESKWDLDSLTASSNVTPNATPAATPCEGEEFGGLVALQDDLSPEEKPEKRGMKSASRGTKIPVKQTPLALSTRQGVPLQQCPPPTKTEGPRTKIPVSKVPIRRAGNKVPVGTRQPPQDLSRK</sequence>
<feature type="compositionally biased region" description="Low complexity" evidence="7">
    <location>
        <begin position="19"/>
        <end position="34"/>
    </location>
</feature>
<feature type="compositionally biased region" description="Basic and acidic residues" evidence="7">
    <location>
        <begin position="1"/>
        <end position="18"/>
    </location>
</feature>
<evidence type="ECO:0000313" key="8">
    <source>
        <dbReference type="Ensembl" id="ENSPKIP00000001079.1"/>
    </source>
</evidence>
<dbReference type="GO" id="GO:0060828">
    <property type="term" value="P:regulation of canonical Wnt signaling pathway"/>
    <property type="evidence" value="ECO:0007669"/>
    <property type="project" value="TreeGrafter"/>
</dbReference>
<accession>A0A3B3Q5F1</accession>
<feature type="compositionally biased region" description="Pro residues" evidence="7">
    <location>
        <begin position="336"/>
        <end position="351"/>
    </location>
</feature>
<comment type="subcellular location">
    <subcellularLocation>
        <location evidence="1">Cell membrane</location>
        <topology evidence="1">Peripheral membrane protein</topology>
    </subcellularLocation>
</comment>
<evidence type="ECO:0000256" key="4">
    <source>
        <dbReference type="ARBA" id="ARBA00022687"/>
    </source>
</evidence>
<feature type="compositionally biased region" description="Low complexity" evidence="7">
    <location>
        <begin position="300"/>
        <end position="311"/>
    </location>
</feature>
<evidence type="ECO:0000313" key="9">
    <source>
        <dbReference type="Proteomes" id="UP000261540"/>
    </source>
</evidence>
<evidence type="ECO:0000256" key="7">
    <source>
        <dbReference type="SAM" id="MobiDB-lite"/>
    </source>
</evidence>
<evidence type="ECO:0000256" key="6">
    <source>
        <dbReference type="ARBA" id="ARBA00023136"/>
    </source>
</evidence>
<dbReference type="PANTHER" id="PTHR22237:SF3">
    <property type="entry name" value="APC MEMBRANE RECRUITMENT PROTEIN 2-LIKE"/>
    <property type="match status" value="1"/>
</dbReference>
<keyword evidence="4" id="KW-0879">Wnt signaling pathway</keyword>
<dbReference type="GO" id="GO:0008013">
    <property type="term" value="F:beta-catenin binding"/>
    <property type="evidence" value="ECO:0007669"/>
    <property type="project" value="TreeGrafter"/>
</dbReference>
<keyword evidence="5" id="KW-0446">Lipid-binding</keyword>
<evidence type="ECO:0000256" key="3">
    <source>
        <dbReference type="ARBA" id="ARBA00022475"/>
    </source>
</evidence>
<protein>
    <recommendedName>
        <fullName evidence="10">APC membrane recruitment protein 2</fullName>
    </recommendedName>
</protein>
<feature type="compositionally biased region" description="Low complexity" evidence="7">
    <location>
        <begin position="504"/>
        <end position="516"/>
    </location>
</feature>
<evidence type="ECO:0008006" key="10">
    <source>
        <dbReference type="Google" id="ProtNLM"/>
    </source>
</evidence>
<keyword evidence="6" id="KW-0472">Membrane</keyword>
<feature type="compositionally biased region" description="Polar residues" evidence="7">
    <location>
        <begin position="625"/>
        <end position="637"/>
    </location>
</feature>
<evidence type="ECO:0000256" key="1">
    <source>
        <dbReference type="ARBA" id="ARBA00004202"/>
    </source>
</evidence>
<feature type="compositionally biased region" description="Low complexity" evidence="7">
    <location>
        <begin position="384"/>
        <end position="404"/>
    </location>
</feature>
<feature type="compositionally biased region" description="Pro residues" evidence="7">
    <location>
        <begin position="369"/>
        <end position="383"/>
    </location>
</feature>
<reference evidence="8" key="1">
    <citation type="submission" date="2025-08" db="UniProtKB">
        <authorList>
            <consortium name="Ensembl"/>
        </authorList>
    </citation>
    <scope>IDENTIFICATION</scope>
</reference>